<dbReference type="EMBL" id="SCKG01000005">
    <property type="protein sequence ID" value="TDH13313.1"/>
    <property type="molecule type" value="Genomic_DNA"/>
</dbReference>
<keyword evidence="4" id="KW-0963">Cytoplasm</keyword>
<dbReference type="InterPro" id="IPR000626">
    <property type="entry name" value="Ubiquitin-like_dom"/>
</dbReference>
<evidence type="ECO:0000256" key="2">
    <source>
        <dbReference type="ARBA" id="ARBA00004906"/>
    </source>
</evidence>
<dbReference type="Gene3D" id="1.10.8.10">
    <property type="entry name" value="DNA helicase RuvA subunit, C-terminal domain"/>
    <property type="match status" value="2"/>
</dbReference>
<evidence type="ECO:0000256" key="3">
    <source>
        <dbReference type="ARBA" id="ARBA00014196"/>
    </source>
</evidence>
<evidence type="ECO:0000259" key="10">
    <source>
        <dbReference type="PROSITE" id="PS50053"/>
    </source>
</evidence>
<dbReference type="PROSITE" id="PS50053">
    <property type="entry name" value="UBIQUITIN_2"/>
    <property type="match status" value="1"/>
</dbReference>
<dbReference type="InterPro" id="IPR029071">
    <property type="entry name" value="Ubiquitin-like_domsf"/>
</dbReference>
<dbReference type="InterPro" id="IPR006636">
    <property type="entry name" value="STI1_HS-bd"/>
</dbReference>
<dbReference type="PANTHER" id="PTHR46738:SF1">
    <property type="entry name" value="UBIQUITIN-ASSOCIATED DOMAIN-CONTAINING PROTEIN 1"/>
    <property type="match status" value="1"/>
</dbReference>
<name>A0A484DDH5_PERFV</name>
<feature type="compositionally biased region" description="Basic and acidic residues" evidence="8">
    <location>
        <begin position="108"/>
        <end position="124"/>
    </location>
</feature>
<dbReference type="InterPro" id="IPR041927">
    <property type="entry name" value="UBA2_UBAC1"/>
</dbReference>
<dbReference type="SMART" id="SM00727">
    <property type="entry name" value="STI1"/>
    <property type="match status" value="1"/>
</dbReference>
<dbReference type="InterPro" id="IPR052476">
    <property type="entry name" value="UBAC1"/>
</dbReference>
<dbReference type="Gene3D" id="1.10.260.100">
    <property type="match status" value="1"/>
</dbReference>
<evidence type="ECO:0000256" key="8">
    <source>
        <dbReference type="SAM" id="MobiDB-lite"/>
    </source>
</evidence>
<dbReference type="Pfam" id="PF23326">
    <property type="entry name" value="UBL_UBAC1"/>
    <property type="match status" value="1"/>
</dbReference>
<dbReference type="SUPFAM" id="SSF54236">
    <property type="entry name" value="Ubiquitin-like"/>
    <property type="match status" value="1"/>
</dbReference>
<feature type="domain" description="UBA" evidence="9">
    <location>
        <begin position="310"/>
        <end position="350"/>
    </location>
</feature>
<dbReference type="STRING" id="8167.A0A484DDH5"/>
<dbReference type="InterPro" id="IPR009060">
    <property type="entry name" value="UBA-like_sf"/>
</dbReference>
<dbReference type="PANTHER" id="PTHR46738">
    <property type="entry name" value="UBIQUITIN-ASSOCIATED DOMAIN-CONTAINING PROTEIN 1"/>
    <property type="match status" value="1"/>
</dbReference>
<evidence type="ECO:0000256" key="4">
    <source>
        <dbReference type="ARBA" id="ARBA00022490"/>
    </source>
</evidence>
<dbReference type="InterPro" id="IPR041926">
    <property type="entry name" value="UBA1_UBAC1"/>
</dbReference>
<sequence length="427" mass="47446">MFVQDEKIFAGKVLKIHICTMDGTEWLEEVTEDTTVEKLKEKCLKHYVHGSLEDPKTLTHHKLIHAATERVLTDTKTVADENLKDKEVLLLIKKRPPPTAPKMADVSSDEKKKQDNKAPDKDAILKATGNLSTRHTDRTVTQHNIRDFQTELRKILVSLIEVAQKLLALNPDAVELFKKANAMLDEDEDDRVDETALQQLTEMGFPESRAIKALRLNHMSVTQAMEWLIEHVDDPSVDTPIPGQDSSGAAGATAAATPGSSASASAAAAAAASGPNLLRSLSSQLSTEESSRQDELTEIFKRIRRKREFRPDSRAVIALMEMGFDEKEVVDALKVNNNQQDAACEWLLGDKKPSPEDLDKGIDTNSPLFQAILENPVVQLGLTNPKTLLAFEDMLENPLNSTQWMNDPETGPVMLQISRIFQTLNRT</sequence>
<dbReference type="Proteomes" id="UP000295070">
    <property type="component" value="Chromosome 5"/>
</dbReference>
<feature type="region of interest" description="Disordered" evidence="8">
    <location>
        <begin position="94"/>
        <end position="128"/>
    </location>
</feature>
<dbReference type="InterPro" id="IPR015940">
    <property type="entry name" value="UBA"/>
</dbReference>
<dbReference type="AlphaFoldDB" id="A0A484DDH5"/>
<dbReference type="CDD" id="cd14304">
    <property type="entry name" value="UBA2_KPC2"/>
    <property type="match status" value="1"/>
</dbReference>
<reference evidence="11 12" key="1">
    <citation type="submission" date="2019-01" db="EMBL/GenBank/DDBJ databases">
        <title>A chromosome-scale genome assembly of the yellow perch, Perca flavescens.</title>
        <authorList>
            <person name="Feron R."/>
            <person name="Morvezen R."/>
            <person name="Bestin A."/>
            <person name="Haffray P."/>
            <person name="Klopp C."/>
            <person name="Zahm M."/>
            <person name="Cabau C."/>
            <person name="Roques C."/>
            <person name="Donnadieu C."/>
            <person name="Bouchez O."/>
            <person name="Christie M."/>
            <person name="Larson W."/>
            <person name="Guiguen Y."/>
        </authorList>
    </citation>
    <scope>NUCLEOTIDE SEQUENCE [LARGE SCALE GENOMIC DNA]</scope>
    <source>
        <strain evidence="11">YP-PL-M2</strain>
        <tissue evidence="11">Blood</tissue>
    </source>
</reference>
<evidence type="ECO:0000313" key="11">
    <source>
        <dbReference type="EMBL" id="TDH13313.1"/>
    </source>
</evidence>
<dbReference type="PROSITE" id="PS50030">
    <property type="entry name" value="UBA"/>
    <property type="match status" value="2"/>
</dbReference>
<feature type="region of interest" description="Disordered" evidence="8">
    <location>
        <begin position="235"/>
        <end position="258"/>
    </location>
</feature>
<protein>
    <recommendedName>
        <fullName evidence="3">Ubiquitin-associated domain-containing protein 1</fullName>
    </recommendedName>
    <alternativeName>
        <fullName evidence="7">Kip1 ubiquitination-promoting complex protein 2</fullName>
    </alternativeName>
</protein>
<dbReference type="Pfam" id="PF22562">
    <property type="entry name" value="UBA_7"/>
    <property type="match status" value="2"/>
</dbReference>
<dbReference type="Gene3D" id="3.10.20.90">
    <property type="entry name" value="Phosphatidylinositol 3-kinase Catalytic Subunit, Chain A, domain 1"/>
    <property type="match status" value="1"/>
</dbReference>
<dbReference type="CDD" id="cd17066">
    <property type="entry name" value="Ubl_KPC2"/>
    <property type="match status" value="1"/>
</dbReference>
<evidence type="ECO:0000256" key="1">
    <source>
        <dbReference type="ARBA" id="ARBA00004496"/>
    </source>
</evidence>
<evidence type="ECO:0000259" key="9">
    <source>
        <dbReference type="PROSITE" id="PS50030"/>
    </source>
</evidence>
<dbReference type="UniPathway" id="UPA00143"/>
<comment type="subcellular location">
    <subcellularLocation>
        <location evidence="1">Cytoplasm</location>
    </subcellularLocation>
</comment>
<dbReference type="CDD" id="cd14303">
    <property type="entry name" value="UBA1_KPC2"/>
    <property type="match status" value="1"/>
</dbReference>
<comment type="pathway">
    <text evidence="2">Protein modification; protein ubiquitination.</text>
</comment>
<keyword evidence="12" id="KW-1185">Reference proteome</keyword>
<dbReference type="SUPFAM" id="SSF46934">
    <property type="entry name" value="UBA-like"/>
    <property type="match status" value="2"/>
</dbReference>
<feature type="domain" description="UBA" evidence="9">
    <location>
        <begin position="191"/>
        <end position="231"/>
    </location>
</feature>
<keyword evidence="6" id="KW-0833">Ubl conjugation pathway</keyword>
<accession>A0A484DDH5</accession>
<evidence type="ECO:0000256" key="5">
    <source>
        <dbReference type="ARBA" id="ARBA00022737"/>
    </source>
</evidence>
<keyword evidence="5" id="KW-0677">Repeat</keyword>
<evidence type="ECO:0000313" key="12">
    <source>
        <dbReference type="Proteomes" id="UP000295070"/>
    </source>
</evidence>
<evidence type="ECO:0000256" key="6">
    <source>
        <dbReference type="ARBA" id="ARBA00022786"/>
    </source>
</evidence>
<evidence type="ECO:0000256" key="7">
    <source>
        <dbReference type="ARBA" id="ARBA00029825"/>
    </source>
</evidence>
<proteinExistence type="predicted"/>
<gene>
    <name evidence="11" type="ORF">EPR50_G00053900</name>
</gene>
<dbReference type="GO" id="GO:0016567">
    <property type="term" value="P:protein ubiquitination"/>
    <property type="evidence" value="ECO:0007669"/>
    <property type="project" value="UniProtKB-UniPathway"/>
</dbReference>
<dbReference type="InterPro" id="IPR057650">
    <property type="entry name" value="UBL_UBAC1"/>
</dbReference>
<feature type="compositionally biased region" description="Low complexity" evidence="8">
    <location>
        <begin position="246"/>
        <end position="258"/>
    </location>
</feature>
<dbReference type="GO" id="GO:0000151">
    <property type="term" value="C:ubiquitin ligase complex"/>
    <property type="evidence" value="ECO:0007669"/>
    <property type="project" value="TreeGrafter"/>
</dbReference>
<dbReference type="SMART" id="SM00165">
    <property type="entry name" value="UBA"/>
    <property type="match status" value="2"/>
</dbReference>
<comment type="caution">
    <text evidence="11">The sequence shown here is derived from an EMBL/GenBank/DDBJ whole genome shotgun (WGS) entry which is preliminary data.</text>
</comment>
<dbReference type="GO" id="GO:0005737">
    <property type="term" value="C:cytoplasm"/>
    <property type="evidence" value="ECO:0007669"/>
    <property type="project" value="UniProtKB-SubCell"/>
</dbReference>
<feature type="domain" description="Ubiquitin-like" evidence="10">
    <location>
        <begin position="14"/>
        <end position="98"/>
    </location>
</feature>
<organism evidence="11 12">
    <name type="scientific">Perca flavescens</name>
    <name type="common">American yellow perch</name>
    <name type="synonym">Morone flavescens</name>
    <dbReference type="NCBI Taxonomy" id="8167"/>
    <lineage>
        <taxon>Eukaryota</taxon>
        <taxon>Metazoa</taxon>
        <taxon>Chordata</taxon>
        <taxon>Craniata</taxon>
        <taxon>Vertebrata</taxon>
        <taxon>Euteleostomi</taxon>
        <taxon>Actinopterygii</taxon>
        <taxon>Neopterygii</taxon>
        <taxon>Teleostei</taxon>
        <taxon>Neoteleostei</taxon>
        <taxon>Acanthomorphata</taxon>
        <taxon>Eupercaria</taxon>
        <taxon>Perciformes</taxon>
        <taxon>Percoidei</taxon>
        <taxon>Percidae</taxon>
        <taxon>Percinae</taxon>
        <taxon>Perca</taxon>
    </lineage>
</organism>